<evidence type="ECO:0000256" key="5">
    <source>
        <dbReference type="ARBA" id="ARBA00022692"/>
    </source>
</evidence>
<feature type="transmembrane region" description="Helical" evidence="8">
    <location>
        <begin position="20"/>
        <end position="45"/>
    </location>
</feature>
<evidence type="ECO:0000256" key="8">
    <source>
        <dbReference type="RuleBase" id="RU363032"/>
    </source>
</evidence>
<dbReference type="InterPro" id="IPR035906">
    <property type="entry name" value="MetI-like_sf"/>
</dbReference>
<dbReference type="Proteomes" id="UP000584642">
    <property type="component" value="Unassembled WGS sequence"/>
</dbReference>
<feature type="transmembrane region" description="Helical" evidence="8">
    <location>
        <begin position="160"/>
        <end position="180"/>
    </location>
</feature>
<evidence type="ECO:0000256" key="6">
    <source>
        <dbReference type="ARBA" id="ARBA00022989"/>
    </source>
</evidence>
<dbReference type="Pfam" id="PF00528">
    <property type="entry name" value="BPD_transp_1"/>
    <property type="match status" value="1"/>
</dbReference>
<evidence type="ECO:0000256" key="3">
    <source>
        <dbReference type="ARBA" id="ARBA00022448"/>
    </source>
</evidence>
<reference evidence="10 11" key="1">
    <citation type="submission" date="2020-05" db="EMBL/GenBank/DDBJ databases">
        <title>Azospirillum oleiclasticum sp. nov, a nitrogen-fixing and heavy crude oil-emulsifying bacterium isolated from the crude oil of Yumen Oilfield.</title>
        <authorList>
            <person name="Wu D."/>
            <person name="Cai M."/>
            <person name="Zhang X."/>
        </authorList>
    </citation>
    <scope>NUCLEOTIDE SEQUENCE [LARGE SCALE GENOMIC DNA]</scope>
    <source>
        <strain evidence="10 11">ROY-1-1-2</strain>
    </source>
</reference>
<gene>
    <name evidence="10" type="ORF">HND93_13995</name>
</gene>
<comment type="caution">
    <text evidence="10">The sequence shown here is derived from an EMBL/GenBank/DDBJ whole genome shotgun (WGS) entry which is preliminary data.</text>
</comment>
<comment type="subcellular location">
    <subcellularLocation>
        <location evidence="1">Cell inner membrane</location>
        <topology evidence="1">Multi-pass membrane protein</topology>
    </subcellularLocation>
    <subcellularLocation>
        <location evidence="8">Cell membrane</location>
        <topology evidence="8">Multi-pass membrane protein</topology>
    </subcellularLocation>
</comment>
<keyword evidence="6 8" id="KW-1133">Transmembrane helix</keyword>
<comment type="similarity">
    <text evidence="2">Belongs to the binding-protein-dependent transport system permease family. HisMQ subfamily.</text>
</comment>
<feature type="domain" description="ABC transmembrane type-1" evidence="9">
    <location>
        <begin position="21"/>
        <end position="218"/>
    </location>
</feature>
<dbReference type="EMBL" id="JABFDB010000009">
    <property type="protein sequence ID" value="NYZ20821.1"/>
    <property type="molecule type" value="Genomic_DNA"/>
</dbReference>
<feature type="transmembrane region" description="Helical" evidence="8">
    <location>
        <begin position="200"/>
        <end position="221"/>
    </location>
</feature>
<dbReference type="Gene3D" id="1.10.3720.10">
    <property type="entry name" value="MetI-like"/>
    <property type="match status" value="1"/>
</dbReference>
<dbReference type="CDD" id="cd06261">
    <property type="entry name" value="TM_PBP2"/>
    <property type="match status" value="1"/>
</dbReference>
<evidence type="ECO:0000256" key="7">
    <source>
        <dbReference type="ARBA" id="ARBA00023136"/>
    </source>
</evidence>
<dbReference type="RefSeq" id="WP_180282599.1">
    <property type="nucleotide sequence ID" value="NZ_JABFDB010000009.1"/>
</dbReference>
<dbReference type="PANTHER" id="PTHR30614:SF47">
    <property type="entry name" value="ABC TRANSPORTER PERMEASE"/>
    <property type="match status" value="1"/>
</dbReference>
<dbReference type="NCBIfam" id="TIGR01726">
    <property type="entry name" value="HEQRo_perm_3TM"/>
    <property type="match status" value="1"/>
</dbReference>
<organism evidence="10 11">
    <name type="scientific">Azospirillum oleiclasticum</name>
    <dbReference type="NCBI Taxonomy" id="2735135"/>
    <lineage>
        <taxon>Bacteria</taxon>
        <taxon>Pseudomonadati</taxon>
        <taxon>Pseudomonadota</taxon>
        <taxon>Alphaproteobacteria</taxon>
        <taxon>Rhodospirillales</taxon>
        <taxon>Azospirillaceae</taxon>
        <taxon>Azospirillum</taxon>
    </lineage>
</organism>
<evidence type="ECO:0000256" key="2">
    <source>
        <dbReference type="ARBA" id="ARBA00010072"/>
    </source>
</evidence>
<dbReference type="InterPro" id="IPR010065">
    <property type="entry name" value="AA_ABC_transptr_permease_3TM"/>
</dbReference>
<dbReference type="InterPro" id="IPR000515">
    <property type="entry name" value="MetI-like"/>
</dbReference>
<keyword evidence="5 8" id="KW-0812">Transmembrane</keyword>
<accession>A0ABX2T9C8</accession>
<dbReference type="PROSITE" id="PS50928">
    <property type="entry name" value="ABC_TM1"/>
    <property type="match status" value="1"/>
</dbReference>
<dbReference type="SUPFAM" id="SSF161098">
    <property type="entry name" value="MetI-like"/>
    <property type="match status" value="1"/>
</dbReference>
<evidence type="ECO:0000256" key="1">
    <source>
        <dbReference type="ARBA" id="ARBA00004429"/>
    </source>
</evidence>
<keyword evidence="3 8" id="KW-0813">Transport</keyword>
<protein>
    <submittedName>
        <fullName evidence="10">Amino acid ABC transporter permease</fullName>
    </submittedName>
</protein>
<keyword evidence="11" id="KW-1185">Reference proteome</keyword>
<keyword evidence="7 8" id="KW-0472">Membrane</keyword>
<evidence type="ECO:0000259" key="9">
    <source>
        <dbReference type="PROSITE" id="PS50928"/>
    </source>
</evidence>
<name>A0ABX2T9C8_9PROT</name>
<evidence type="ECO:0000313" key="11">
    <source>
        <dbReference type="Proteomes" id="UP000584642"/>
    </source>
</evidence>
<dbReference type="InterPro" id="IPR043429">
    <property type="entry name" value="ArtM/GltK/GlnP/TcyL/YhdX-like"/>
</dbReference>
<dbReference type="PANTHER" id="PTHR30614">
    <property type="entry name" value="MEMBRANE COMPONENT OF AMINO ACID ABC TRANSPORTER"/>
    <property type="match status" value="1"/>
</dbReference>
<evidence type="ECO:0000256" key="4">
    <source>
        <dbReference type="ARBA" id="ARBA00022475"/>
    </source>
</evidence>
<keyword evidence="4" id="KW-1003">Cell membrane</keyword>
<evidence type="ECO:0000313" key="10">
    <source>
        <dbReference type="EMBL" id="NYZ20821.1"/>
    </source>
</evidence>
<proteinExistence type="inferred from homology"/>
<sequence>MTLDFAAILTPQYTQWMLSGAMTSLALFASAWVLAFLTASLLVAIGSAPFRPAQFTVATFVEYHRNIPMLVQIFVWYFAMPQLLPDAWTTWINAHNSEFIFALIALFLNSAAYMSEDMRSGLRSLPREQMEAGRALGLSYLQTMRDVLLPQAIRAALPPLINQSLALFKATSLAMAIGVAEMTYASRQVENETYRTFETFAIASAFYVTLSFAIMALGAWVDRRNQKAAGH</sequence>